<keyword evidence="5" id="KW-0677">Repeat</keyword>
<comment type="catalytic activity">
    <reaction evidence="11">
        <text>L-seryl-[protein] + ATP = O-phospho-L-seryl-[protein] + ADP + H(+)</text>
        <dbReference type="Rhea" id="RHEA:17989"/>
        <dbReference type="Rhea" id="RHEA-COMP:9863"/>
        <dbReference type="Rhea" id="RHEA-COMP:11604"/>
        <dbReference type="ChEBI" id="CHEBI:15378"/>
        <dbReference type="ChEBI" id="CHEBI:29999"/>
        <dbReference type="ChEBI" id="CHEBI:30616"/>
        <dbReference type="ChEBI" id="CHEBI:83421"/>
        <dbReference type="ChEBI" id="CHEBI:456216"/>
        <dbReference type="EC" id="2.7.11.1"/>
    </reaction>
</comment>
<dbReference type="EMBL" id="JADQBC010000078">
    <property type="protein sequence ID" value="MBR8828619.1"/>
    <property type="molecule type" value="Genomic_DNA"/>
</dbReference>
<organism evidence="14 15">
    <name type="scientific">Gomphosphaeria aponina SAG 52.96 = DSM 107014</name>
    <dbReference type="NCBI Taxonomy" id="1521640"/>
    <lineage>
        <taxon>Bacteria</taxon>
        <taxon>Bacillati</taxon>
        <taxon>Cyanobacteriota</taxon>
        <taxon>Cyanophyceae</taxon>
        <taxon>Oscillatoriophycideae</taxon>
        <taxon>Chroococcales</taxon>
        <taxon>Gomphosphaeriaceae</taxon>
        <taxon>Gomphosphaeria</taxon>
    </lineage>
</organism>
<dbReference type="InterPro" id="IPR027417">
    <property type="entry name" value="P-loop_NTPase"/>
</dbReference>
<dbReference type="InterPro" id="IPR050216">
    <property type="entry name" value="LRR_domain-containing"/>
</dbReference>
<dbReference type="InterPro" id="IPR005225">
    <property type="entry name" value="Small_GTP-bd"/>
</dbReference>
<name>A0A941GRQ4_9CHRO</name>
<dbReference type="InterPro" id="IPR001611">
    <property type="entry name" value="Leu-rich_rpt"/>
</dbReference>
<dbReference type="Pfam" id="PF25497">
    <property type="entry name" value="COR-B"/>
    <property type="match status" value="1"/>
</dbReference>
<keyword evidence="3" id="KW-0433">Leucine-rich repeat</keyword>
<dbReference type="Gene3D" id="3.80.10.10">
    <property type="entry name" value="Ribonuclease Inhibitor"/>
    <property type="match status" value="2"/>
</dbReference>
<keyword evidence="12" id="KW-1133">Transmembrane helix</keyword>
<dbReference type="AlphaFoldDB" id="A0A941GRQ4"/>
<dbReference type="InterPro" id="IPR032675">
    <property type="entry name" value="LRR_dom_sf"/>
</dbReference>
<dbReference type="Pfam" id="PF08477">
    <property type="entry name" value="Roc"/>
    <property type="match status" value="1"/>
</dbReference>
<reference evidence="14" key="1">
    <citation type="submission" date="2021-02" db="EMBL/GenBank/DDBJ databases">
        <title>Metagenome analyses of Stigonema ocellatum DSM 106950, Chlorogloea purpurea SAG 13.99 and Gomphosphaeria aponina DSM 107014.</title>
        <authorList>
            <person name="Marter P."/>
            <person name="Huang S."/>
        </authorList>
    </citation>
    <scope>NUCLEOTIDE SEQUENCE</scope>
    <source>
        <strain evidence="14">JP213</strain>
    </source>
</reference>
<dbReference type="PANTHER" id="PTHR48051:SF54">
    <property type="entry name" value="LEUCINE-RICH REPEAT-CONTAINING PROTEIN"/>
    <property type="match status" value="1"/>
</dbReference>
<evidence type="ECO:0000256" key="4">
    <source>
        <dbReference type="ARBA" id="ARBA00022679"/>
    </source>
</evidence>
<keyword evidence="6" id="KW-0547">Nucleotide-binding</keyword>
<keyword evidence="12" id="KW-0472">Membrane</keyword>
<dbReference type="InterPro" id="IPR020859">
    <property type="entry name" value="ROC"/>
</dbReference>
<dbReference type="Gene3D" id="1.10.10.10">
    <property type="entry name" value="Winged helix-like DNA-binding domain superfamily/Winged helix DNA-binding domain"/>
    <property type="match status" value="1"/>
</dbReference>
<evidence type="ECO:0000256" key="11">
    <source>
        <dbReference type="ARBA" id="ARBA00048679"/>
    </source>
</evidence>
<dbReference type="Pfam" id="PF23598">
    <property type="entry name" value="LRR_14"/>
    <property type="match status" value="1"/>
</dbReference>
<dbReference type="SMART" id="SM00364">
    <property type="entry name" value="LRR_BAC"/>
    <property type="match status" value="5"/>
</dbReference>
<dbReference type="FunFam" id="3.80.10.10:FF:000041">
    <property type="entry name" value="LRR receptor-like serine/threonine-protein kinase ERECTA"/>
    <property type="match status" value="1"/>
</dbReference>
<dbReference type="SMART" id="SM00369">
    <property type="entry name" value="LRR_TYP"/>
    <property type="match status" value="5"/>
</dbReference>
<evidence type="ECO:0000256" key="12">
    <source>
        <dbReference type="SAM" id="Phobius"/>
    </source>
</evidence>
<keyword evidence="9" id="KW-0342">GTP-binding</keyword>
<dbReference type="Gene3D" id="3.40.50.300">
    <property type="entry name" value="P-loop containing nucleotide triphosphate hydrolases"/>
    <property type="match status" value="1"/>
</dbReference>
<dbReference type="Gene3D" id="3.30.310.200">
    <property type="match status" value="1"/>
</dbReference>
<dbReference type="InterPro" id="IPR003591">
    <property type="entry name" value="Leu-rich_rpt_typical-subtyp"/>
</dbReference>
<dbReference type="InterPro" id="IPR055414">
    <property type="entry name" value="LRR_R13L4/SHOC2-like"/>
</dbReference>
<proteinExistence type="predicted"/>
<dbReference type="GO" id="GO:0005737">
    <property type="term" value="C:cytoplasm"/>
    <property type="evidence" value="ECO:0007669"/>
    <property type="project" value="TreeGrafter"/>
</dbReference>
<sequence length="699" mass="79994">MTNEEVLELIEQAAKTKLTELDLSNNQLTSLPPEIGQLTHLSRLNVRDNKLTALPPEISQLTRLDRLYVSNNKLTALPPEIGQLTRLDRLYLSNNKLTELPPEIGNLTRLTQLYSSDNELTALPPEMEKLTGLKLLDLRKNKLPVSKELLEDNLNNPALIIQSCLANKPQEKISLTEAKMLVVGAARAGKTSLLKRLMEDNFNPQENNTKGINIQPWQLEVKQQKIQLNVWDLGAQEFMYAIHQFLFAQQSIYLLVVDAGQGKENNEVEYWLKMITSFSPASPIIIVGNKTDKGLLTIDRSSLFKKYPNIKTFVETSCLNGKGIEELRTFIHREVGALERIRNQIQLPENWLAVKAEIEQMEAGYLEISEYQRLCQDNLISEEKEQRKLSRLLQELGVVLNFSDLGVVKPQWLITGMYKIFNDYSSSEGVVAVKKINQVLDAKEYQGKCLLLMQVISKFELCFQDEEMREDAIFVVPNLLQEEEPNIREGWESWGFQYQYNILPSSILTRFMVRKNQEIEQEKCWRNGVVIVNEGNKALVKAERKGQKIGIWVSGETEAKRRDFLKAIRSEFEAIHESNPGIEAEEKIILSDRPEISINYQHLLSLEMGGEESFIPPGGERSVKIKELLDKIELREHQANIIIEEQEVELATQPNFEQEAVETKANSSKPQISQKNLKLYYLLGLGVGTALLIIWLWKR</sequence>
<keyword evidence="8" id="KW-0067">ATP-binding</keyword>
<evidence type="ECO:0000259" key="13">
    <source>
        <dbReference type="PROSITE" id="PS51424"/>
    </source>
</evidence>
<dbReference type="SMART" id="SM00175">
    <property type="entry name" value="RAB"/>
    <property type="match status" value="1"/>
</dbReference>
<comment type="caution">
    <text evidence="14">The sequence shown here is derived from an EMBL/GenBank/DDBJ whole genome shotgun (WGS) entry which is preliminary data.</text>
</comment>
<dbReference type="GO" id="GO:0005524">
    <property type="term" value="F:ATP binding"/>
    <property type="evidence" value="ECO:0007669"/>
    <property type="project" value="UniProtKB-KW"/>
</dbReference>
<dbReference type="GO" id="GO:0005525">
    <property type="term" value="F:GTP binding"/>
    <property type="evidence" value="ECO:0007669"/>
    <property type="project" value="UniProtKB-KW"/>
</dbReference>
<dbReference type="InterPro" id="IPR036388">
    <property type="entry name" value="WH-like_DNA-bd_sf"/>
</dbReference>
<evidence type="ECO:0000256" key="3">
    <source>
        <dbReference type="ARBA" id="ARBA00022614"/>
    </source>
</evidence>
<dbReference type="Gene3D" id="1.10.10.2200">
    <property type="match status" value="1"/>
</dbReference>
<dbReference type="SUPFAM" id="SSF52540">
    <property type="entry name" value="P-loop containing nucleoside triphosphate hydrolases"/>
    <property type="match status" value="1"/>
</dbReference>
<evidence type="ECO:0000256" key="10">
    <source>
        <dbReference type="ARBA" id="ARBA00047899"/>
    </source>
</evidence>
<keyword evidence="7" id="KW-0418">Kinase</keyword>
<dbReference type="PANTHER" id="PTHR48051">
    <property type="match status" value="1"/>
</dbReference>
<dbReference type="InterPro" id="IPR057263">
    <property type="entry name" value="COR-B"/>
</dbReference>
<dbReference type="NCBIfam" id="TIGR00231">
    <property type="entry name" value="small_GTP"/>
    <property type="match status" value="1"/>
</dbReference>
<evidence type="ECO:0000256" key="7">
    <source>
        <dbReference type="ARBA" id="ARBA00022777"/>
    </source>
</evidence>
<dbReference type="Proteomes" id="UP000767446">
    <property type="component" value="Unassembled WGS sequence"/>
</dbReference>
<dbReference type="EC" id="2.7.11.1" evidence="1"/>
<accession>A0A941GRQ4</accession>
<evidence type="ECO:0000256" key="6">
    <source>
        <dbReference type="ARBA" id="ARBA00022741"/>
    </source>
</evidence>
<keyword evidence="2" id="KW-0723">Serine/threonine-protein kinase</keyword>
<dbReference type="SUPFAM" id="SSF52058">
    <property type="entry name" value="L domain-like"/>
    <property type="match status" value="1"/>
</dbReference>
<dbReference type="PROSITE" id="PS51450">
    <property type="entry name" value="LRR"/>
    <property type="match status" value="2"/>
</dbReference>
<evidence type="ECO:0000256" key="5">
    <source>
        <dbReference type="ARBA" id="ARBA00022737"/>
    </source>
</evidence>
<evidence type="ECO:0000256" key="2">
    <source>
        <dbReference type="ARBA" id="ARBA00022527"/>
    </source>
</evidence>
<dbReference type="PROSITE" id="PS51424">
    <property type="entry name" value="ROC"/>
    <property type="match status" value="1"/>
</dbReference>
<gene>
    <name evidence="14" type="ORF">DSM107014_12090</name>
</gene>
<keyword evidence="12" id="KW-0812">Transmembrane</keyword>
<dbReference type="GO" id="GO:0004674">
    <property type="term" value="F:protein serine/threonine kinase activity"/>
    <property type="evidence" value="ECO:0007669"/>
    <property type="project" value="UniProtKB-KW"/>
</dbReference>
<evidence type="ECO:0000256" key="9">
    <source>
        <dbReference type="ARBA" id="ARBA00023134"/>
    </source>
</evidence>
<feature type="domain" description="Roc" evidence="13">
    <location>
        <begin position="171"/>
        <end position="338"/>
    </location>
</feature>
<comment type="catalytic activity">
    <reaction evidence="10">
        <text>L-threonyl-[protein] + ATP = O-phospho-L-threonyl-[protein] + ADP + H(+)</text>
        <dbReference type="Rhea" id="RHEA:46608"/>
        <dbReference type="Rhea" id="RHEA-COMP:11060"/>
        <dbReference type="Rhea" id="RHEA-COMP:11605"/>
        <dbReference type="ChEBI" id="CHEBI:15378"/>
        <dbReference type="ChEBI" id="CHEBI:30013"/>
        <dbReference type="ChEBI" id="CHEBI:30616"/>
        <dbReference type="ChEBI" id="CHEBI:61977"/>
        <dbReference type="ChEBI" id="CHEBI:456216"/>
        <dbReference type="EC" id="2.7.11.1"/>
    </reaction>
</comment>
<feature type="transmembrane region" description="Helical" evidence="12">
    <location>
        <begin position="679"/>
        <end position="697"/>
    </location>
</feature>
<dbReference type="PRINTS" id="PR00449">
    <property type="entry name" value="RASTRNSFRMNG"/>
</dbReference>
<keyword evidence="4" id="KW-0808">Transferase</keyword>
<dbReference type="PRINTS" id="PR00019">
    <property type="entry name" value="LEURICHRPT"/>
</dbReference>
<protein>
    <recommendedName>
        <fullName evidence="1">non-specific serine/threonine protein kinase</fullName>
        <ecNumber evidence="1">2.7.11.1</ecNumber>
    </recommendedName>
</protein>
<dbReference type="InterPro" id="IPR032171">
    <property type="entry name" value="COR-A"/>
</dbReference>
<dbReference type="PROSITE" id="PS51419">
    <property type="entry name" value="RAB"/>
    <property type="match status" value="1"/>
</dbReference>
<evidence type="ECO:0000256" key="8">
    <source>
        <dbReference type="ARBA" id="ARBA00022840"/>
    </source>
</evidence>
<dbReference type="Pfam" id="PF16095">
    <property type="entry name" value="COR-A"/>
    <property type="match status" value="1"/>
</dbReference>
<evidence type="ECO:0000313" key="15">
    <source>
        <dbReference type="Proteomes" id="UP000767446"/>
    </source>
</evidence>
<evidence type="ECO:0000313" key="14">
    <source>
        <dbReference type="EMBL" id="MBR8828619.1"/>
    </source>
</evidence>
<evidence type="ECO:0000256" key="1">
    <source>
        <dbReference type="ARBA" id="ARBA00012513"/>
    </source>
</evidence>